<evidence type="ECO:0000313" key="2">
    <source>
        <dbReference type="Proteomes" id="UP000735302"/>
    </source>
</evidence>
<dbReference type="Proteomes" id="UP000735302">
    <property type="component" value="Unassembled WGS sequence"/>
</dbReference>
<proteinExistence type="predicted"/>
<comment type="caution">
    <text evidence="1">The sequence shown here is derived from an EMBL/GenBank/DDBJ whole genome shotgun (WGS) entry which is preliminary data.</text>
</comment>
<organism evidence="1 2">
    <name type="scientific">Plakobranchus ocellatus</name>
    <dbReference type="NCBI Taxonomy" id="259542"/>
    <lineage>
        <taxon>Eukaryota</taxon>
        <taxon>Metazoa</taxon>
        <taxon>Spiralia</taxon>
        <taxon>Lophotrochozoa</taxon>
        <taxon>Mollusca</taxon>
        <taxon>Gastropoda</taxon>
        <taxon>Heterobranchia</taxon>
        <taxon>Euthyneura</taxon>
        <taxon>Panpulmonata</taxon>
        <taxon>Sacoglossa</taxon>
        <taxon>Placobranchoidea</taxon>
        <taxon>Plakobranchidae</taxon>
        <taxon>Plakobranchus</taxon>
    </lineage>
</organism>
<protein>
    <submittedName>
        <fullName evidence="1">Uncharacterized protein</fullName>
    </submittedName>
</protein>
<sequence length="110" mass="12334">MTASVLEWSLVVSASLRHRRLEGGDRPLKVACQVVEVLIDFLPRECSKETDMPDFTDLTSRADLAKETPKKGHAIEEEEEEVCYLYLGLLPAYNDASQALMSKDTNQFTA</sequence>
<keyword evidence="2" id="KW-1185">Reference proteome</keyword>
<reference evidence="1 2" key="1">
    <citation type="journal article" date="2021" name="Elife">
        <title>Chloroplast acquisition without the gene transfer in kleptoplastic sea slugs, Plakobranchus ocellatus.</title>
        <authorList>
            <person name="Maeda T."/>
            <person name="Takahashi S."/>
            <person name="Yoshida T."/>
            <person name="Shimamura S."/>
            <person name="Takaki Y."/>
            <person name="Nagai Y."/>
            <person name="Toyoda A."/>
            <person name="Suzuki Y."/>
            <person name="Arimoto A."/>
            <person name="Ishii H."/>
            <person name="Satoh N."/>
            <person name="Nishiyama T."/>
            <person name="Hasebe M."/>
            <person name="Maruyama T."/>
            <person name="Minagawa J."/>
            <person name="Obokata J."/>
            <person name="Shigenobu S."/>
        </authorList>
    </citation>
    <scope>NUCLEOTIDE SEQUENCE [LARGE SCALE GENOMIC DNA]</scope>
</reference>
<name>A0AAV4CFG6_9GAST</name>
<accession>A0AAV4CFG6</accession>
<dbReference type="AlphaFoldDB" id="A0AAV4CFG6"/>
<evidence type="ECO:0000313" key="1">
    <source>
        <dbReference type="EMBL" id="GFO31570.1"/>
    </source>
</evidence>
<dbReference type="EMBL" id="BLXT01006411">
    <property type="protein sequence ID" value="GFO31570.1"/>
    <property type="molecule type" value="Genomic_DNA"/>
</dbReference>
<gene>
    <name evidence="1" type="ORF">PoB_005807500</name>
</gene>